<gene>
    <name evidence="2" type="ORF">B8X00_08845</name>
</gene>
<reference evidence="2 3" key="1">
    <citation type="submission" date="2017-04" db="EMBL/GenBank/DDBJ databases">
        <title>Kefir bacterial isolates.</title>
        <authorList>
            <person name="Kim Y."/>
            <person name="Blasche S."/>
            <person name="Patil K.R."/>
        </authorList>
    </citation>
    <scope>NUCLEOTIDE SEQUENCE [LARGE SCALE GENOMIC DNA]</scope>
    <source>
        <strain evidence="2 3">KR</strain>
    </source>
</reference>
<evidence type="ECO:0000259" key="1">
    <source>
        <dbReference type="Pfam" id="PF12706"/>
    </source>
</evidence>
<evidence type="ECO:0000313" key="2">
    <source>
        <dbReference type="EMBL" id="PAK77953.1"/>
    </source>
</evidence>
<dbReference type="RefSeq" id="WP_095349909.1">
    <property type="nucleotide sequence ID" value="NZ_NCXK01000010.1"/>
</dbReference>
<dbReference type="AlphaFoldDB" id="A0A269XXC3"/>
<proteinExistence type="predicted"/>
<dbReference type="PANTHER" id="PTHR15032:SF4">
    <property type="entry name" value="N-ACYL-PHOSPHATIDYLETHANOLAMINE-HYDROLYZING PHOSPHOLIPASE D"/>
    <property type="match status" value="1"/>
</dbReference>
<evidence type="ECO:0000313" key="3">
    <source>
        <dbReference type="Proteomes" id="UP000216151"/>
    </source>
</evidence>
<dbReference type="EMBL" id="NCXK01000010">
    <property type="protein sequence ID" value="PAK77953.1"/>
    <property type="molecule type" value="Genomic_DNA"/>
</dbReference>
<dbReference type="GO" id="GO:0005737">
    <property type="term" value="C:cytoplasm"/>
    <property type="evidence" value="ECO:0007669"/>
    <property type="project" value="TreeGrafter"/>
</dbReference>
<dbReference type="PANTHER" id="PTHR15032">
    <property type="entry name" value="N-ACYL-PHOSPHATIDYLETHANOLAMINE-HYDROLYZING PHOSPHOLIPASE D"/>
    <property type="match status" value="1"/>
</dbReference>
<feature type="domain" description="Metallo-beta-lactamase" evidence="1">
    <location>
        <begin position="83"/>
        <end position="283"/>
    </location>
</feature>
<dbReference type="OrthoDB" id="9805728at2"/>
<dbReference type="GO" id="GO:0008270">
    <property type="term" value="F:zinc ion binding"/>
    <property type="evidence" value="ECO:0007669"/>
    <property type="project" value="InterPro"/>
</dbReference>
<dbReference type="Proteomes" id="UP000216151">
    <property type="component" value="Unassembled WGS sequence"/>
</dbReference>
<dbReference type="InterPro" id="IPR036866">
    <property type="entry name" value="RibonucZ/Hydroxyglut_hydro"/>
</dbReference>
<dbReference type="Gene3D" id="3.60.15.10">
    <property type="entry name" value="Ribonuclease Z/Hydroxyacylglutathione hydrolase-like"/>
    <property type="match status" value="1"/>
</dbReference>
<name>A0A269XXC3_9PROT</name>
<comment type="caution">
    <text evidence="2">The sequence shown here is derived from an EMBL/GenBank/DDBJ whole genome shotgun (WGS) entry which is preliminary data.</text>
</comment>
<dbReference type="PIRSF" id="PIRSF038896">
    <property type="entry name" value="NAPE-PLD"/>
    <property type="match status" value="1"/>
</dbReference>
<dbReference type="GO" id="GO:0070290">
    <property type="term" value="F:N-acylphosphatidylethanolamine-specific phospholipase D activity"/>
    <property type="evidence" value="ECO:0007669"/>
    <property type="project" value="InterPro"/>
</dbReference>
<accession>A0A269XXC3</accession>
<keyword evidence="3" id="KW-1185">Reference proteome</keyword>
<protein>
    <recommendedName>
        <fullName evidence="1">Metallo-beta-lactamase domain-containing protein</fullName>
    </recommendedName>
</protein>
<dbReference type="Pfam" id="PF12706">
    <property type="entry name" value="Lactamase_B_2"/>
    <property type="match status" value="1"/>
</dbReference>
<sequence length="333" mass="37345">MTRNKYYAGPVTDHFDGTRFFNPGQPSTDRSLRDLWRWRRTSHRTPWPDSVPITTAVPEKSVDALRITMVGHATVLIQAAGLNILTDPVWSERASPLRWAGPKRVNAPGVAFENLPPIDALLISHNHYDHLDLVTLRRLQAEHNPLMIMPLGNDHIVKKAIPQARILTGDWYDQHVITPALSVTLTPAYHWSARGIFDRRMALWAGFWLNIGGQKLWFAGDTAYGDGTLFRALHTRYGAPDVAIIPIGAYEPRWFMAGQHVNPHEAVCIYKDTQAKQVIGIHWGTFQLTDEGIRAPEKALQAALLAGNCNVERFRAASPGQVYQFGSSQESHP</sequence>
<dbReference type="InterPro" id="IPR001279">
    <property type="entry name" value="Metallo-B-lactamas"/>
</dbReference>
<dbReference type="SUPFAM" id="SSF56281">
    <property type="entry name" value="Metallo-hydrolase/oxidoreductase"/>
    <property type="match status" value="1"/>
</dbReference>
<dbReference type="InterPro" id="IPR024884">
    <property type="entry name" value="NAPE-PLD"/>
</dbReference>
<organism evidence="2 3">
    <name type="scientific">Acetobacter fabarum</name>
    <dbReference type="NCBI Taxonomy" id="483199"/>
    <lineage>
        <taxon>Bacteria</taxon>
        <taxon>Pseudomonadati</taxon>
        <taxon>Pseudomonadota</taxon>
        <taxon>Alphaproteobacteria</taxon>
        <taxon>Acetobacterales</taxon>
        <taxon>Acetobacteraceae</taxon>
        <taxon>Acetobacter</taxon>
    </lineage>
</organism>